<evidence type="ECO:0000313" key="6">
    <source>
        <dbReference type="Proteomes" id="UP000576087"/>
    </source>
</evidence>
<dbReference type="Proteomes" id="UP000520770">
    <property type="component" value="Unassembled WGS sequence"/>
</dbReference>
<name>A0A7W6V009_9HYPH</name>
<evidence type="ECO:0000313" key="4">
    <source>
        <dbReference type="Proteomes" id="UP000520770"/>
    </source>
</evidence>
<sequence length="60" mass="7102">MPFVIRPRRIDFMLLAMWQARHVYGSLANTRRLMKTYDSDKTQTTLRQHIVSDSSYCHSA</sequence>
<reference evidence="4 5" key="1">
    <citation type="submission" date="2020-08" db="EMBL/GenBank/DDBJ databases">
        <title>Genomic Encyclopedia of Type Strains, Phase IV (KMG-V): Genome sequencing to study the core and pangenomes of soil and plant-associated prokaryotes.</title>
        <authorList>
            <person name="Whitman W."/>
        </authorList>
    </citation>
    <scope>NUCLEOTIDE SEQUENCE [LARGE SCALE GENOMIC DNA]</scope>
    <source>
        <strain evidence="2 5">SEMIA 444</strain>
        <strain evidence="1 4">SEMIA 448</strain>
        <strain evidence="3 6">SEMIA 452</strain>
    </source>
</reference>
<evidence type="ECO:0000313" key="3">
    <source>
        <dbReference type="EMBL" id="MBB4446596.1"/>
    </source>
</evidence>
<keyword evidence="5" id="KW-1185">Reference proteome</keyword>
<comment type="caution">
    <text evidence="3">The sequence shown here is derived from an EMBL/GenBank/DDBJ whole genome shotgun (WGS) entry which is preliminary data.</text>
</comment>
<gene>
    <name evidence="2" type="ORF">GGE31_002410</name>
    <name evidence="1" type="ORF">GGE33_002411</name>
    <name evidence="3" type="ORF">GGE35_002412</name>
</gene>
<dbReference type="Proteomes" id="UP000524535">
    <property type="component" value="Unassembled WGS sequence"/>
</dbReference>
<organism evidence="3 6">
    <name type="scientific">Aliirhizobium cellulosilyticum</name>
    <dbReference type="NCBI Taxonomy" id="393664"/>
    <lineage>
        <taxon>Bacteria</taxon>
        <taxon>Pseudomonadati</taxon>
        <taxon>Pseudomonadota</taxon>
        <taxon>Alphaproteobacteria</taxon>
        <taxon>Hyphomicrobiales</taxon>
        <taxon>Rhizobiaceae</taxon>
        <taxon>Aliirhizobium</taxon>
    </lineage>
</organism>
<evidence type="ECO:0000313" key="2">
    <source>
        <dbReference type="EMBL" id="MBB4411905.1"/>
    </source>
</evidence>
<protein>
    <submittedName>
        <fullName evidence="3">Uncharacterized protein</fullName>
    </submittedName>
</protein>
<dbReference type="EMBL" id="JACIHM010000002">
    <property type="protein sequence ID" value="MBB4446596.1"/>
    <property type="molecule type" value="Genomic_DNA"/>
</dbReference>
<dbReference type="AlphaFoldDB" id="A0A7W6V009"/>
<dbReference type="EMBL" id="JACIGY010000002">
    <property type="protein sequence ID" value="MBB4411905.1"/>
    <property type="molecule type" value="Genomic_DNA"/>
</dbReference>
<dbReference type="EMBL" id="JACIGW010000002">
    <property type="protein sequence ID" value="MBB4348669.1"/>
    <property type="molecule type" value="Genomic_DNA"/>
</dbReference>
<evidence type="ECO:0000313" key="1">
    <source>
        <dbReference type="EMBL" id="MBB4348669.1"/>
    </source>
</evidence>
<proteinExistence type="predicted"/>
<accession>A0A7W6V009</accession>
<dbReference type="Proteomes" id="UP000576087">
    <property type="component" value="Unassembled WGS sequence"/>
</dbReference>
<evidence type="ECO:0000313" key="5">
    <source>
        <dbReference type="Proteomes" id="UP000524535"/>
    </source>
</evidence>